<dbReference type="GeneID" id="96886654"/>
<organism evidence="2 3">
    <name type="scientific">Liberibacter solanacearum (strain CLso-ZC1)</name>
    <dbReference type="NCBI Taxonomy" id="658172"/>
    <lineage>
        <taxon>Bacteria</taxon>
        <taxon>Pseudomonadati</taxon>
        <taxon>Pseudomonadota</taxon>
        <taxon>Alphaproteobacteria</taxon>
        <taxon>Hyphomicrobiales</taxon>
        <taxon>Rhizobiaceae</taxon>
        <taxon>Liberibacter</taxon>
    </lineage>
</organism>
<protein>
    <recommendedName>
        <fullName evidence="4">Collagen-like protein</fullName>
    </recommendedName>
</protein>
<feature type="compositionally biased region" description="Low complexity" evidence="1">
    <location>
        <begin position="59"/>
        <end position="75"/>
    </location>
</feature>
<dbReference type="Proteomes" id="UP000007038">
    <property type="component" value="Chromosome"/>
</dbReference>
<evidence type="ECO:0000256" key="1">
    <source>
        <dbReference type="SAM" id="MobiDB-lite"/>
    </source>
</evidence>
<evidence type="ECO:0000313" key="3">
    <source>
        <dbReference type="Proteomes" id="UP000007038"/>
    </source>
</evidence>
<evidence type="ECO:0000313" key="2">
    <source>
        <dbReference type="EMBL" id="ADR52369.1"/>
    </source>
</evidence>
<accession>E4UAX8</accession>
<feature type="region of interest" description="Disordered" evidence="1">
    <location>
        <begin position="45"/>
        <end position="122"/>
    </location>
</feature>
<gene>
    <name evidence="2" type="ordered locus">CKC_03100</name>
</gene>
<dbReference type="KEGG" id="lso:CKC_03100"/>
<evidence type="ECO:0008006" key="4">
    <source>
        <dbReference type="Google" id="ProtNLM"/>
    </source>
</evidence>
<dbReference type="HOGENOM" id="CLU_2023868_0_0_5"/>
<dbReference type="AlphaFoldDB" id="E4UAX8"/>
<reference key="2">
    <citation type="submission" date="2010-11" db="EMBL/GenBank/DDBJ databases">
        <authorList>
            <person name="Lin H."/>
            <person name="Doddapaneni H.V."/>
            <person name="Lou B."/>
            <person name="Civerolo E.L."/>
            <person name="Chen C."/>
            <person name="Duan Y."/>
            <person name="Zhou L."/>
            <person name="Glynn J."/>
        </authorList>
    </citation>
    <scope>NUCLEOTIDE SEQUENCE</scope>
    <source>
        <strain>CLso-ZC1</strain>
    </source>
</reference>
<proteinExistence type="predicted"/>
<reference evidence="2 3" key="3">
    <citation type="journal article" date="2011" name="PLoS ONE">
        <title>The Complete Genome Sequence of 'Candidatus Liberibacter solanacearum', the Bacterium Associated with Potato Zebra Chip Disease.</title>
        <authorList>
            <person name="Lin H."/>
            <person name="Lou B."/>
            <person name="Glynn J.M."/>
            <person name="Doddapaneni H."/>
            <person name="Civerolo E.L."/>
            <person name="Chen C."/>
            <person name="Duan Y."/>
            <person name="Zhou L."/>
            <person name="Vahling C.M."/>
        </authorList>
    </citation>
    <scope>NUCLEOTIDE SEQUENCE [LARGE SCALE GENOMIC DNA]</scope>
    <source>
        <strain evidence="2 3">CLso-ZC1</strain>
    </source>
</reference>
<reference evidence="3" key="1">
    <citation type="submission" date="2010-11" db="EMBL/GenBank/DDBJ databases">
        <title>Complete genome sequence of Candidatus Liberibacter solanacearum CLso-ZC1.</title>
        <authorList>
            <person name="Lin H."/>
            <person name="Doddapaneni H.V."/>
            <person name="Lou B."/>
            <person name="Civerolo E.L."/>
            <person name="Chen C."/>
            <person name="Duan Y."/>
            <person name="Zhou L."/>
            <person name="Glynn J."/>
        </authorList>
    </citation>
    <scope>NUCLEOTIDE SEQUENCE [LARGE SCALE GENOMIC DNA]</scope>
    <source>
        <strain evidence="3">CLso-ZC1</strain>
    </source>
</reference>
<sequence>MHIKKSSLVSIAAMVAITIPLSSCVENNVDMSKILEAMQKDPIFEKFRGPAGPRGPRGPRGLQGLQGPEGPTGPQGKRGPGPEGPTGPQELEGGEKEKTSTTPNNIEENTQLPNELTDQNST</sequence>
<dbReference type="RefSeq" id="WP_013462025.1">
    <property type="nucleotide sequence ID" value="NC_014774.1"/>
</dbReference>
<feature type="compositionally biased region" description="Polar residues" evidence="1">
    <location>
        <begin position="100"/>
        <end position="122"/>
    </location>
</feature>
<name>E4UAX8_LIBSC</name>
<dbReference type="EMBL" id="CP002371">
    <property type="protein sequence ID" value="ADR52369.1"/>
    <property type="molecule type" value="Genomic_DNA"/>
</dbReference>